<accession>Q3ANR6</accession>
<evidence type="ECO:0000256" key="1">
    <source>
        <dbReference type="ARBA" id="ARBA00022676"/>
    </source>
</evidence>
<organism evidence="3">
    <name type="scientific">Chlorobium chlorochromatii (strain CaD3)</name>
    <dbReference type="NCBI Taxonomy" id="340177"/>
    <lineage>
        <taxon>Bacteria</taxon>
        <taxon>Pseudomonadati</taxon>
        <taxon>Chlorobiota</taxon>
        <taxon>Chlorobiia</taxon>
        <taxon>Chlorobiales</taxon>
        <taxon>Chlorobiaceae</taxon>
        <taxon>Chlorobium/Pelodictyon group</taxon>
        <taxon>Chlorobium</taxon>
    </lineage>
</organism>
<dbReference type="Pfam" id="PF01075">
    <property type="entry name" value="Glyco_transf_9"/>
    <property type="match status" value="1"/>
</dbReference>
<dbReference type="InterPro" id="IPR051199">
    <property type="entry name" value="LPS_LOS_Heptosyltrfase"/>
</dbReference>
<dbReference type="PANTHER" id="PTHR30160:SF1">
    <property type="entry name" value="LIPOPOLYSACCHARIDE 1,2-N-ACETYLGLUCOSAMINETRANSFERASE-RELATED"/>
    <property type="match status" value="1"/>
</dbReference>
<keyword evidence="2 3" id="KW-0808">Transferase</keyword>
<evidence type="ECO:0000313" key="3">
    <source>
        <dbReference type="EMBL" id="ABB27371.1"/>
    </source>
</evidence>
<dbReference type="Gene3D" id="3.40.50.2000">
    <property type="entry name" value="Glycogen Phosphorylase B"/>
    <property type="match status" value="2"/>
</dbReference>
<dbReference type="eggNOG" id="COG0859">
    <property type="taxonomic scope" value="Bacteria"/>
</dbReference>
<gene>
    <name evidence="3" type="ordered locus">Cag_0093</name>
</gene>
<dbReference type="SUPFAM" id="SSF53756">
    <property type="entry name" value="UDP-Glycosyltransferase/glycogen phosphorylase"/>
    <property type="match status" value="1"/>
</dbReference>
<name>Q3ANR6_CHLCH</name>
<dbReference type="AlphaFoldDB" id="Q3ANR6"/>
<protein>
    <submittedName>
        <fullName evidence="3">Heptosyltransferase</fullName>
    </submittedName>
</protein>
<dbReference type="CDD" id="cd03789">
    <property type="entry name" value="GT9_LPS_heptosyltransferase"/>
    <property type="match status" value="1"/>
</dbReference>
<dbReference type="EMBL" id="CP000108">
    <property type="protein sequence ID" value="ABB27371.1"/>
    <property type="molecule type" value="Genomic_DNA"/>
</dbReference>
<dbReference type="CAZy" id="GT9">
    <property type="family name" value="Glycosyltransferase Family 9"/>
</dbReference>
<dbReference type="STRING" id="340177.Cag_0093"/>
<dbReference type="KEGG" id="cch:Cag_0093"/>
<dbReference type="InterPro" id="IPR002201">
    <property type="entry name" value="Glyco_trans_9"/>
</dbReference>
<dbReference type="HOGENOM" id="CLU_038371_3_0_10"/>
<dbReference type="PANTHER" id="PTHR30160">
    <property type="entry name" value="TETRAACYLDISACCHARIDE 4'-KINASE-RELATED"/>
    <property type="match status" value="1"/>
</dbReference>
<dbReference type="GO" id="GO:0005829">
    <property type="term" value="C:cytosol"/>
    <property type="evidence" value="ECO:0007669"/>
    <property type="project" value="TreeGrafter"/>
</dbReference>
<dbReference type="OrthoDB" id="9768048at2"/>
<evidence type="ECO:0000256" key="2">
    <source>
        <dbReference type="ARBA" id="ARBA00022679"/>
    </source>
</evidence>
<dbReference type="GO" id="GO:0008713">
    <property type="term" value="F:ADP-heptose-lipopolysaccharide heptosyltransferase activity"/>
    <property type="evidence" value="ECO:0007669"/>
    <property type="project" value="TreeGrafter"/>
</dbReference>
<keyword evidence="1" id="KW-0328">Glycosyltransferase</keyword>
<proteinExistence type="predicted"/>
<sequence length="335" mass="37809">MQLPIQSILIIRLSSIGDIVLTTPLIRLLAAAYPHATLDYCTKLPFIPLLAHNPRLSHLFTPELLPTTAYDLVVDLQNNRRSQLLVNSLKSRYHVAYHKENWKKWLYVHLKLNLYGNSWLHVVDRYRQAMDSFQPLADDSAGCELYPASEELEFAASVTAHAGKVLAICCGANHFTKRYPALHFATVVRLLMERHPSLTVLLLGGKEDVPQVNAILEAVPSALRSQMVAFAGECSLMQSAALLARSDAVLCNDTGLMHIASAFGKQLFVLFGSSVREFGFLPYHTPYELFEVSKLRCRPCSHIGRSRCKKKHFRCMHALSPESIAQRIHLYFEKR</sequence>
<dbReference type="GO" id="GO:0009244">
    <property type="term" value="P:lipopolysaccharide core region biosynthetic process"/>
    <property type="evidence" value="ECO:0007669"/>
    <property type="project" value="TreeGrafter"/>
</dbReference>
<reference evidence="3" key="1">
    <citation type="submission" date="2005-08" db="EMBL/GenBank/DDBJ databases">
        <title>Complete sequence of Chlorobium chlorochromatii CaD3.</title>
        <authorList>
            <person name="Copeland A."/>
            <person name="Lucas S."/>
            <person name="Lapidus A."/>
            <person name="Barry K."/>
            <person name="Detter J.C."/>
            <person name="Glavina T."/>
            <person name="Hammon N."/>
            <person name="Israni S."/>
            <person name="Pitluck S."/>
            <person name="Bryant D."/>
            <person name="Schmutz J."/>
            <person name="Larimer F."/>
            <person name="Land M."/>
            <person name="Kyrpides N."/>
            <person name="Ivanova N."/>
            <person name="Richardson P."/>
        </authorList>
    </citation>
    <scope>NUCLEOTIDE SEQUENCE [LARGE SCALE GENOMIC DNA]</scope>
    <source>
        <strain evidence="3">CaD3</strain>
    </source>
</reference>